<dbReference type="Proteomes" id="UP001603978">
    <property type="component" value="Unassembled WGS sequence"/>
</dbReference>
<evidence type="ECO:0000313" key="6">
    <source>
        <dbReference type="Proteomes" id="UP001603978"/>
    </source>
</evidence>
<dbReference type="Pfam" id="PF13377">
    <property type="entry name" value="Peripla_BP_3"/>
    <property type="match status" value="1"/>
</dbReference>
<evidence type="ECO:0000256" key="2">
    <source>
        <dbReference type="ARBA" id="ARBA00023125"/>
    </source>
</evidence>
<feature type="domain" description="Transcriptional regulator LacI/GalR-like sensor" evidence="4">
    <location>
        <begin position="24"/>
        <end position="74"/>
    </location>
</feature>
<keyword evidence="3" id="KW-0804">Transcription</keyword>
<evidence type="ECO:0000256" key="1">
    <source>
        <dbReference type="ARBA" id="ARBA00023015"/>
    </source>
</evidence>
<sequence length="77" mass="8215">MLRDKGGNGPRPAARLLRRQPRLHLANPPITAIDLRPRKAGAACAELLYDLLAGASAPGTERIHPIELQIGSSTRVG</sequence>
<evidence type="ECO:0000313" key="5">
    <source>
        <dbReference type="EMBL" id="MFG1711097.1"/>
    </source>
</evidence>
<organism evidence="5 6">
    <name type="scientific">Nonomuraea marmarensis</name>
    <dbReference type="NCBI Taxonomy" id="3351344"/>
    <lineage>
        <taxon>Bacteria</taxon>
        <taxon>Bacillati</taxon>
        <taxon>Actinomycetota</taxon>
        <taxon>Actinomycetes</taxon>
        <taxon>Streptosporangiales</taxon>
        <taxon>Streptosporangiaceae</taxon>
        <taxon>Nonomuraea</taxon>
    </lineage>
</organism>
<comment type="caution">
    <text evidence="5">The sequence shown here is derived from an EMBL/GenBank/DDBJ whole genome shotgun (WGS) entry which is preliminary data.</text>
</comment>
<protein>
    <submittedName>
        <fullName evidence="5">Substrate-binding domain-containing protein</fullName>
    </submittedName>
</protein>
<gene>
    <name evidence="5" type="ORF">ACFLIM_48875</name>
</gene>
<evidence type="ECO:0000259" key="4">
    <source>
        <dbReference type="Pfam" id="PF13377"/>
    </source>
</evidence>
<reference evidence="5 6" key="1">
    <citation type="submission" date="2024-10" db="EMBL/GenBank/DDBJ databases">
        <authorList>
            <person name="Topkara A.R."/>
            <person name="Saygin H."/>
        </authorList>
    </citation>
    <scope>NUCLEOTIDE SEQUENCE [LARGE SCALE GENOMIC DNA]</scope>
    <source>
        <strain evidence="5 6">M3C6</strain>
    </source>
</reference>
<dbReference type="InterPro" id="IPR028082">
    <property type="entry name" value="Peripla_BP_I"/>
</dbReference>
<dbReference type="EMBL" id="JBICRM010000069">
    <property type="protein sequence ID" value="MFG1711097.1"/>
    <property type="molecule type" value="Genomic_DNA"/>
</dbReference>
<dbReference type="InterPro" id="IPR046335">
    <property type="entry name" value="LacI/GalR-like_sensor"/>
</dbReference>
<dbReference type="SUPFAM" id="SSF53822">
    <property type="entry name" value="Periplasmic binding protein-like I"/>
    <property type="match status" value="1"/>
</dbReference>
<proteinExistence type="predicted"/>
<evidence type="ECO:0000256" key="3">
    <source>
        <dbReference type="ARBA" id="ARBA00023163"/>
    </source>
</evidence>
<name>A0ABW7AY18_9ACTN</name>
<keyword evidence="1" id="KW-0805">Transcription regulation</keyword>
<accession>A0ABW7AY18</accession>
<dbReference type="RefSeq" id="WP_393177547.1">
    <property type="nucleotide sequence ID" value="NZ_JBICRM010000069.1"/>
</dbReference>
<keyword evidence="2" id="KW-0238">DNA-binding</keyword>
<keyword evidence="6" id="KW-1185">Reference proteome</keyword>